<sequence length="219" mass="22995">MVRRTRMALMILAALAAPSFAATQAPTVAAPPAEATAPVEDLVPVALETSAGRIVIALDRGRAPVTTANFLRYVDAGRYNGESFYRAMKVTGGDGGLIQGGIRSDSRKLFPPIAHEPSSKTGIKNVAGTISMARLEPGSARADFFILTTDIPSFDGDSSDPDGYAAFGRVIEGMDVVKAIFAAPTDPNKGEGVMRGQLLEPVVKIVRAARVKPEAGAKR</sequence>
<evidence type="ECO:0000256" key="3">
    <source>
        <dbReference type="ARBA" id="ARBA00023235"/>
    </source>
</evidence>
<keyword evidence="7" id="KW-1185">Reference proteome</keyword>
<evidence type="ECO:0000256" key="2">
    <source>
        <dbReference type="ARBA" id="ARBA00023110"/>
    </source>
</evidence>
<evidence type="ECO:0000256" key="4">
    <source>
        <dbReference type="SAM" id="SignalP"/>
    </source>
</evidence>
<proteinExistence type="predicted"/>
<dbReference type="Proteomes" id="UP000515971">
    <property type="component" value="Chromosome"/>
</dbReference>
<dbReference type="KEGG" id="slut:H9L13_02735"/>
<feature type="signal peptide" evidence="4">
    <location>
        <begin position="1"/>
        <end position="21"/>
    </location>
</feature>
<dbReference type="Gene3D" id="2.40.100.10">
    <property type="entry name" value="Cyclophilin-like"/>
    <property type="match status" value="1"/>
</dbReference>
<dbReference type="RefSeq" id="WP_187538823.1">
    <property type="nucleotide sequence ID" value="NZ_BAABJT010000001.1"/>
</dbReference>
<gene>
    <name evidence="6" type="ORF">H9L13_02735</name>
</gene>
<dbReference type="EMBL" id="CP060718">
    <property type="protein sequence ID" value="QNN67861.1"/>
    <property type="molecule type" value="Genomic_DNA"/>
</dbReference>
<dbReference type="PANTHER" id="PTHR43246">
    <property type="entry name" value="PEPTIDYL-PROLYL CIS-TRANS ISOMERASE CYP38, CHLOROPLASTIC"/>
    <property type="match status" value="1"/>
</dbReference>
<feature type="chain" id="PRO_5028971940" description="peptidylprolyl isomerase" evidence="4">
    <location>
        <begin position="22"/>
        <end position="219"/>
    </location>
</feature>
<keyword evidence="4" id="KW-0732">Signal</keyword>
<dbReference type="InterPro" id="IPR044665">
    <property type="entry name" value="E_coli_cyclophilin_A-like"/>
</dbReference>
<organism evidence="6 7">
    <name type="scientific">Sphingomonas lutea</name>
    <dbReference type="NCBI Taxonomy" id="1045317"/>
    <lineage>
        <taxon>Bacteria</taxon>
        <taxon>Pseudomonadati</taxon>
        <taxon>Pseudomonadota</taxon>
        <taxon>Alphaproteobacteria</taxon>
        <taxon>Sphingomonadales</taxon>
        <taxon>Sphingomonadaceae</taxon>
        <taxon>Sphingomonas</taxon>
    </lineage>
</organism>
<evidence type="ECO:0000313" key="6">
    <source>
        <dbReference type="EMBL" id="QNN67861.1"/>
    </source>
</evidence>
<evidence type="ECO:0000259" key="5">
    <source>
        <dbReference type="PROSITE" id="PS50072"/>
    </source>
</evidence>
<dbReference type="SUPFAM" id="SSF50891">
    <property type="entry name" value="Cyclophilin-like"/>
    <property type="match status" value="1"/>
</dbReference>
<dbReference type="EC" id="5.2.1.8" evidence="1"/>
<keyword evidence="2" id="KW-0697">Rotamase</keyword>
<dbReference type="InterPro" id="IPR029000">
    <property type="entry name" value="Cyclophilin-like_dom_sf"/>
</dbReference>
<reference evidence="6 7" key="1">
    <citation type="submission" date="2020-08" db="EMBL/GenBank/DDBJ databases">
        <title>Genome sequence of Sphingomonas lutea KCTC 23642T.</title>
        <authorList>
            <person name="Hyun D.-W."/>
            <person name="Bae J.-W."/>
        </authorList>
    </citation>
    <scope>NUCLEOTIDE SEQUENCE [LARGE SCALE GENOMIC DNA]</scope>
    <source>
        <strain evidence="6 7">KCTC 23642</strain>
    </source>
</reference>
<name>A0A7G9SJ36_9SPHN</name>
<feature type="domain" description="PPIase cyclophilin-type" evidence="5">
    <location>
        <begin position="48"/>
        <end position="206"/>
    </location>
</feature>
<keyword evidence="3 6" id="KW-0413">Isomerase</keyword>
<evidence type="ECO:0000256" key="1">
    <source>
        <dbReference type="ARBA" id="ARBA00013194"/>
    </source>
</evidence>
<protein>
    <recommendedName>
        <fullName evidence="1">peptidylprolyl isomerase</fullName>
        <ecNumber evidence="1">5.2.1.8</ecNumber>
    </recommendedName>
</protein>
<dbReference type="PROSITE" id="PS50072">
    <property type="entry name" value="CSA_PPIASE_2"/>
    <property type="match status" value="1"/>
</dbReference>
<dbReference type="GO" id="GO:0003755">
    <property type="term" value="F:peptidyl-prolyl cis-trans isomerase activity"/>
    <property type="evidence" value="ECO:0007669"/>
    <property type="project" value="UniProtKB-KW"/>
</dbReference>
<dbReference type="InterPro" id="IPR002130">
    <property type="entry name" value="Cyclophilin-type_PPIase_dom"/>
</dbReference>
<evidence type="ECO:0000313" key="7">
    <source>
        <dbReference type="Proteomes" id="UP000515971"/>
    </source>
</evidence>
<dbReference type="AlphaFoldDB" id="A0A7G9SJ36"/>
<accession>A0A7G9SJ36</accession>
<dbReference type="Pfam" id="PF00160">
    <property type="entry name" value="Pro_isomerase"/>
    <property type="match status" value="1"/>
</dbReference>